<dbReference type="SUPFAM" id="SSF81923">
    <property type="entry name" value="Double Clp-N motif"/>
    <property type="match status" value="1"/>
</dbReference>
<protein>
    <submittedName>
        <fullName evidence="10">ATP-dependent Clp protease ATP-binding subunit ClpA</fullName>
    </submittedName>
</protein>
<dbReference type="InterPro" id="IPR013461">
    <property type="entry name" value="ClpA"/>
</dbReference>
<dbReference type="RefSeq" id="WP_256613548.1">
    <property type="nucleotide sequence ID" value="NZ_JANIBK010000005.1"/>
</dbReference>
<evidence type="ECO:0000313" key="11">
    <source>
        <dbReference type="Proteomes" id="UP001524586"/>
    </source>
</evidence>
<dbReference type="GO" id="GO:0005524">
    <property type="term" value="F:ATP binding"/>
    <property type="evidence" value="ECO:0007669"/>
    <property type="project" value="UniProtKB-KW"/>
</dbReference>
<evidence type="ECO:0000256" key="1">
    <source>
        <dbReference type="ARBA" id="ARBA00008675"/>
    </source>
</evidence>
<comment type="caution">
    <text evidence="10">The sequence shown here is derived from an EMBL/GenBank/DDBJ whole genome shotgun (WGS) entry which is preliminary data.</text>
</comment>
<dbReference type="Pfam" id="PF10431">
    <property type="entry name" value="ClpB_D2-small"/>
    <property type="match status" value="1"/>
</dbReference>
<dbReference type="SMART" id="SM00382">
    <property type="entry name" value="AAA"/>
    <property type="match status" value="2"/>
</dbReference>
<dbReference type="SMART" id="SM01086">
    <property type="entry name" value="ClpB_D2-small"/>
    <property type="match status" value="1"/>
</dbReference>
<evidence type="ECO:0000256" key="8">
    <source>
        <dbReference type="SAM" id="MobiDB-lite"/>
    </source>
</evidence>
<dbReference type="NCBIfam" id="TIGR02639">
    <property type="entry name" value="ClpA"/>
    <property type="match status" value="1"/>
</dbReference>
<evidence type="ECO:0000256" key="4">
    <source>
        <dbReference type="ARBA" id="ARBA00022840"/>
    </source>
</evidence>
<dbReference type="EMBL" id="JANIBK010000005">
    <property type="protein sequence ID" value="MCQ8127233.1"/>
    <property type="molecule type" value="Genomic_DNA"/>
</dbReference>
<accession>A0ABT1U0Y9</accession>
<dbReference type="Proteomes" id="UP001524586">
    <property type="component" value="Unassembled WGS sequence"/>
</dbReference>
<feature type="region of interest" description="Disordered" evidence="8">
    <location>
        <begin position="145"/>
        <end position="169"/>
    </location>
</feature>
<dbReference type="InterPro" id="IPR027417">
    <property type="entry name" value="P-loop_NTPase"/>
</dbReference>
<dbReference type="InterPro" id="IPR019489">
    <property type="entry name" value="Clp_ATPase_C"/>
</dbReference>
<dbReference type="Gene3D" id="3.40.50.300">
    <property type="entry name" value="P-loop containing nucleotide triphosphate hydrolases"/>
    <property type="match status" value="2"/>
</dbReference>
<dbReference type="InterPro" id="IPR028299">
    <property type="entry name" value="ClpA/B_CS2"/>
</dbReference>
<name>A0ABT1U0Y9_9GAMM</name>
<reference evidence="10 11" key="1">
    <citation type="submission" date="2022-07" db="EMBL/GenBank/DDBJ databases">
        <title>Methylomonas rivi sp. nov., Methylomonas rosea sp. nov., Methylomonas aureus sp. nov. and Methylomonas subterranea sp. nov., four novel methanotrophs isolated from a freshwater creek and the deep terrestrial subsurface.</title>
        <authorList>
            <person name="Abin C."/>
            <person name="Sankaranarayanan K."/>
            <person name="Garner C."/>
            <person name="Sindelar R."/>
            <person name="Kotary K."/>
            <person name="Garner R."/>
            <person name="Barclay S."/>
            <person name="Lawson P."/>
            <person name="Krumholz L."/>
        </authorList>
    </citation>
    <scope>NUCLEOTIDE SEQUENCE [LARGE SCALE GENOMIC DNA]</scope>
    <source>
        <strain evidence="10 11">WSC-6</strain>
    </source>
</reference>
<dbReference type="PRINTS" id="PR00300">
    <property type="entry name" value="CLPPROTEASEA"/>
</dbReference>
<keyword evidence="4 7" id="KW-0067">ATP-binding</keyword>
<dbReference type="CDD" id="cd00009">
    <property type="entry name" value="AAA"/>
    <property type="match status" value="1"/>
</dbReference>
<keyword evidence="3 7" id="KW-0547">Nucleotide-binding</keyword>
<feature type="domain" description="Clp R" evidence="9">
    <location>
        <begin position="1"/>
        <end position="144"/>
    </location>
</feature>
<dbReference type="InterPro" id="IPR036628">
    <property type="entry name" value="Clp_N_dom_sf"/>
</dbReference>
<dbReference type="GO" id="GO:0008233">
    <property type="term" value="F:peptidase activity"/>
    <property type="evidence" value="ECO:0007669"/>
    <property type="project" value="UniProtKB-KW"/>
</dbReference>
<evidence type="ECO:0000313" key="10">
    <source>
        <dbReference type="EMBL" id="MCQ8127233.1"/>
    </source>
</evidence>
<evidence type="ECO:0000256" key="5">
    <source>
        <dbReference type="ARBA" id="ARBA00023186"/>
    </source>
</evidence>
<keyword evidence="10" id="KW-0645">Protease</keyword>
<dbReference type="PANTHER" id="PTHR11638:SF111">
    <property type="entry name" value="ATP-DEPENDENT CLP PROTEASE ATP-BINDING SUBUNIT CLPA"/>
    <property type="match status" value="1"/>
</dbReference>
<dbReference type="InterPro" id="IPR003959">
    <property type="entry name" value="ATPase_AAA_core"/>
</dbReference>
<dbReference type="Pfam" id="PF07724">
    <property type="entry name" value="AAA_2"/>
    <property type="match status" value="1"/>
</dbReference>
<dbReference type="Pfam" id="PF00004">
    <property type="entry name" value="AAA"/>
    <property type="match status" value="1"/>
</dbReference>
<dbReference type="PROSITE" id="PS51903">
    <property type="entry name" value="CLP_R"/>
    <property type="match status" value="1"/>
</dbReference>
<dbReference type="Gene3D" id="1.10.8.60">
    <property type="match status" value="2"/>
</dbReference>
<dbReference type="PROSITE" id="PS00871">
    <property type="entry name" value="CLPAB_2"/>
    <property type="match status" value="1"/>
</dbReference>
<keyword evidence="10" id="KW-0378">Hydrolase</keyword>
<evidence type="ECO:0000256" key="6">
    <source>
        <dbReference type="PROSITE-ProRule" id="PRU01251"/>
    </source>
</evidence>
<dbReference type="GO" id="GO:0006508">
    <property type="term" value="P:proteolysis"/>
    <property type="evidence" value="ECO:0007669"/>
    <property type="project" value="UniProtKB-KW"/>
</dbReference>
<dbReference type="InterPro" id="IPR003593">
    <property type="entry name" value="AAA+_ATPase"/>
</dbReference>
<evidence type="ECO:0000256" key="3">
    <source>
        <dbReference type="ARBA" id="ARBA00022741"/>
    </source>
</evidence>
<dbReference type="InterPro" id="IPR001270">
    <property type="entry name" value="ClpA/B"/>
</dbReference>
<dbReference type="InterPro" id="IPR041546">
    <property type="entry name" value="ClpA/ClpB_AAA_lid"/>
</dbReference>
<evidence type="ECO:0000259" key="9">
    <source>
        <dbReference type="PROSITE" id="PS51903"/>
    </source>
</evidence>
<dbReference type="SUPFAM" id="SSF52540">
    <property type="entry name" value="P-loop containing nucleoside triphosphate hydrolases"/>
    <property type="match status" value="2"/>
</dbReference>
<dbReference type="CDD" id="cd19499">
    <property type="entry name" value="RecA-like_ClpB_Hsp104-like"/>
    <property type="match status" value="1"/>
</dbReference>
<comment type="similarity">
    <text evidence="1 7">Belongs to the ClpA/ClpB family.</text>
</comment>
<keyword evidence="2 6" id="KW-0677">Repeat</keyword>
<evidence type="ECO:0000256" key="7">
    <source>
        <dbReference type="RuleBase" id="RU004432"/>
    </source>
</evidence>
<organism evidence="10 11">
    <name type="scientific">Methylomonas rivi</name>
    <dbReference type="NCBI Taxonomy" id="2952226"/>
    <lineage>
        <taxon>Bacteria</taxon>
        <taxon>Pseudomonadati</taxon>
        <taxon>Pseudomonadota</taxon>
        <taxon>Gammaproteobacteria</taxon>
        <taxon>Methylococcales</taxon>
        <taxon>Methylococcaceae</taxon>
        <taxon>Methylomonas</taxon>
    </lineage>
</organism>
<dbReference type="InterPro" id="IPR050130">
    <property type="entry name" value="ClpA_ClpB"/>
</dbReference>
<dbReference type="PANTHER" id="PTHR11638">
    <property type="entry name" value="ATP-DEPENDENT CLP PROTEASE"/>
    <property type="match status" value="1"/>
</dbReference>
<dbReference type="Pfam" id="PF17871">
    <property type="entry name" value="AAA_lid_9"/>
    <property type="match status" value="1"/>
</dbReference>
<keyword evidence="11" id="KW-1185">Reference proteome</keyword>
<evidence type="ECO:0000256" key="2">
    <source>
        <dbReference type="ARBA" id="ARBA00022737"/>
    </source>
</evidence>
<dbReference type="InterPro" id="IPR018368">
    <property type="entry name" value="ClpA/B_CS1"/>
</dbReference>
<sequence>MLSKELEVTLNAAFTSAHAKRHEFITVEHLLLSLLDNVTTIPILIACGCNVNALRAELTRFIDETISLIPEGIQRETQPTLGFQRVLQRAVFHVQASDKKEVTGANLFVALFSEQDSHAVYLLNRQDITRLDVVNYLAHGVSKIEQQQKQSPSEETETERGIGDATASPLEKYATNLNEEAIKGNIDPLIGRDSEVERTIQVLCRRRKNNPLLVGEAGVGKTAIAEGLAKRIVEEQVPEILLNNVIYSLDMGALVAGTKYRGDFEKRLKSLVAQLKKEPNSILFIDEIHTIIGAGSASGGVMDASNLIKPVLASGQLRCIGSTTYQEYRGIFEKDHALARRFQKIDVVEPTVEDAVQILKGLKTRFEEHHGLKYTQEALRAAVELSVRYITDRHLPDKAIDVIDEAGARQRLFVESERKATIDAPDIEEIIAKIARVPAQSVSSSDKDKLASLEKNLKMLVFGQDEAISELASAIKLSRAGLRDTTKTIGSFLFAGPTGVGKTEVTRQLAKVLGIELIRFDMSEYMERHTVSRLIGAPPGYVGFDQGGLLTEAVTKHPHAVLLLDELEKAHPDVFNLLLQVMDHGTLTDNNGRKADFRNVILIMTTNAGAEEGSRASIGFTEQNHSTDSMKVIERGFSPEFRNRLDAIVQFKPLDISVVGSVVDKFIFELEAVLADKNVTLTLETDARIWLAERGYDEKMGARPMARLIQEKVKKPLAEDLLFGRLVNGGHVRIFVENDQLAFGVEGKQLMVSEMNQMV</sequence>
<dbReference type="InterPro" id="IPR004176">
    <property type="entry name" value="Clp_R_N"/>
</dbReference>
<gene>
    <name evidence="10" type="primary">clpA</name>
    <name evidence="10" type="ORF">NP596_02085</name>
</gene>
<keyword evidence="5 7" id="KW-0143">Chaperone</keyword>
<dbReference type="Pfam" id="PF02861">
    <property type="entry name" value="Clp_N"/>
    <property type="match status" value="1"/>
</dbReference>
<proteinExistence type="inferred from homology"/>
<dbReference type="Gene3D" id="1.10.1780.10">
    <property type="entry name" value="Clp, N-terminal domain"/>
    <property type="match status" value="1"/>
</dbReference>
<dbReference type="PROSITE" id="PS00870">
    <property type="entry name" value="CLPAB_1"/>
    <property type="match status" value="1"/>
</dbReference>